<evidence type="ECO:0000313" key="3">
    <source>
        <dbReference type="Proteomes" id="UP000178264"/>
    </source>
</evidence>
<dbReference type="InterPro" id="IPR007607">
    <property type="entry name" value="BacA/B"/>
</dbReference>
<name>A0A1F7VF20_9BACT</name>
<dbReference type="PANTHER" id="PTHR35024:SF4">
    <property type="entry name" value="POLYMER-FORMING CYTOSKELETAL PROTEIN"/>
    <property type="match status" value="1"/>
</dbReference>
<dbReference type="EMBL" id="MGER01000001">
    <property type="protein sequence ID" value="OGL89043.1"/>
    <property type="molecule type" value="Genomic_DNA"/>
</dbReference>
<dbReference type="Proteomes" id="UP000178264">
    <property type="component" value="Unassembled WGS sequence"/>
</dbReference>
<protein>
    <recommendedName>
        <fullName evidence="4">Cell shape determination protein CcmA</fullName>
    </recommendedName>
</protein>
<organism evidence="2 3">
    <name type="scientific">Candidatus Uhrbacteria bacterium RIFCSPLOWO2_02_FULL_49_11</name>
    <dbReference type="NCBI Taxonomy" id="1802409"/>
    <lineage>
        <taxon>Bacteria</taxon>
        <taxon>Candidatus Uhriibacteriota</taxon>
    </lineage>
</organism>
<comment type="similarity">
    <text evidence="1">Belongs to the bactofilin family.</text>
</comment>
<evidence type="ECO:0000313" key="2">
    <source>
        <dbReference type="EMBL" id="OGL89043.1"/>
    </source>
</evidence>
<proteinExistence type="inferred from homology"/>
<gene>
    <name evidence="2" type="ORF">A3I42_04330</name>
</gene>
<comment type="caution">
    <text evidence="2">The sequence shown here is derived from an EMBL/GenBank/DDBJ whole genome shotgun (WGS) entry which is preliminary data.</text>
</comment>
<evidence type="ECO:0000256" key="1">
    <source>
        <dbReference type="ARBA" id="ARBA00044755"/>
    </source>
</evidence>
<dbReference type="Pfam" id="PF04519">
    <property type="entry name" value="Bactofilin"/>
    <property type="match status" value="1"/>
</dbReference>
<dbReference type="PANTHER" id="PTHR35024">
    <property type="entry name" value="HYPOTHETICAL CYTOSOLIC PROTEIN"/>
    <property type="match status" value="1"/>
</dbReference>
<sequence length="145" mass="15288">MFHNSTKLTKNDDTIIGATVKLEGDFVGESNVVVEGTVRGSMKTKQNLRIAQNAKIFASIEAGNATIAGEVHGNVKIIEQLELLSTARINGDIEAKAISVANGAVLNGKISMGNTQGNSVNIAEHASFANNHSALAKSAMERKNK</sequence>
<accession>A0A1F7VF20</accession>
<evidence type="ECO:0008006" key="4">
    <source>
        <dbReference type="Google" id="ProtNLM"/>
    </source>
</evidence>
<dbReference type="AlphaFoldDB" id="A0A1F7VF20"/>
<reference evidence="2 3" key="1">
    <citation type="journal article" date="2016" name="Nat. Commun.">
        <title>Thousands of microbial genomes shed light on interconnected biogeochemical processes in an aquifer system.</title>
        <authorList>
            <person name="Anantharaman K."/>
            <person name="Brown C.T."/>
            <person name="Hug L.A."/>
            <person name="Sharon I."/>
            <person name="Castelle C.J."/>
            <person name="Probst A.J."/>
            <person name="Thomas B.C."/>
            <person name="Singh A."/>
            <person name="Wilkins M.J."/>
            <person name="Karaoz U."/>
            <person name="Brodie E.L."/>
            <person name="Williams K.H."/>
            <person name="Hubbard S.S."/>
            <person name="Banfield J.F."/>
        </authorList>
    </citation>
    <scope>NUCLEOTIDE SEQUENCE [LARGE SCALE GENOMIC DNA]</scope>
</reference>